<dbReference type="EnsemblMetazoa" id="XM_031926286">
    <property type="protein sequence ID" value="XP_031782146"/>
    <property type="gene ID" value="LOC107980848"/>
</dbReference>
<reference evidence="1" key="1">
    <citation type="submission" date="2021-01" db="UniProtKB">
        <authorList>
            <consortium name="EnsemblMetazoa"/>
        </authorList>
    </citation>
    <scope>IDENTIFICATION</scope>
</reference>
<dbReference type="KEGG" id="nvi:107980848"/>
<name>A0A7M7T8E0_NASVI</name>
<organism evidence="1 2">
    <name type="scientific">Nasonia vitripennis</name>
    <name type="common">Parasitic wasp</name>
    <dbReference type="NCBI Taxonomy" id="7425"/>
    <lineage>
        <taxon>Eukaryota</taxon>
        <taxon>Metazoa</taxon>
        <taxon>Ecdysozoa</taxon>
        <taxon>Arthropoda</taxon>
        <taxon>Hexapoda</taxon>
        <taxon>Insecta</taxon>
        <taxon>Pterygota</taxon>
        <taxon>Neoptera</taxon>
        <taxon>Endopterygota</taxon>
        <taxon>Hymenoptera</taxon>
        <taxon>Apocrita</taxon>
        <taxon>Proctotrupomorpha</taxon>
        <taxon>Chalcidoidea</taxon>
        <taxon>Pteromalidae</taxon>
        <taxon>Pteromalinae</taxon>
        <taxon>Nasonia</taxon>
    </lineage>
</organism>
<dbReference type="InParanoid" id="A0A7M7T8E0"/>
<evidence type="ECO:0000313" key="2">
    <source>
        <dbReference type="Proteomes" id="UP000002358"/>
    </source>
</evidence>
<accession>A0A7M7T8E0</accession>
<dbReference type="Proteomes" id="UP000002358">
    <property type="component" value="Chromosome 3"/>
</dbReference>
<sequence length="129" mass="14949">MAMFRFGVPRAHAVFKNYKPMSIPFLRKRTLDYEIEDLNFFVEYTITVKHNECRLNLLKVRVQGKEGKVTVGGGLFKPTNSILEGFVENANTHIIEAARQDVESKVRDLLDNRQFECSFYEPSKQFLTA</sequence>
<keyword evidence="2" id="KW-1185">Reference proteome</keyword>
<protein>
    <submittedName>
        <fullName evidence="1">Uncharacterized protein</fullName>
    </submittedName>
</protein>
<evidence type="ECO:0000313" key="1">
    <source>
        <dbReference type="EnsemblMetazoa" id="XP_031782146"/>
    </source>
</evidence>
<dbReference type="AlphaFoldDB" id="A0A7M7T8E0"/>
<dbReference type="RefSeq" id="XP_031782146.1">
    <property type="nucleotide sequence ID" value="XM_031926286.2"/>
</dbReference>
<dbReference type="GeneID" id="107980848"/>
<proteinExistence type="predicted"/>